<name>A0AAW1QV84_9CHLO</name>
<protein>
    <submittedName>
        <fullName evidence="1">Uncharacterized protein</fullName>
    </submittedName>
</protein>
<evidence type="ECO:0000313" key="1">
    <source>
        <dbReference type="EMBL" id="KAK9825412.1"/>
    </source>
</evidence>
<organism evidence="1 2">
    <name type="scientific">Elliptochloris bilobata</name>
    <dbReference type="NCBI Taxonomy" id="381761"/>
    <lineage>
        <taxon>Eukaryota</taxon>
        <taxon>Viridiplantae</taxon>
        <taxon>Chlorophyta</taxon>
        <taxon>core chlorophytes</taxon>
        <taxon>Trebouxiophyceae</taxon>
        <taxon>Trebouxiophyceae incertae sedis</taxon>
        <taxon>Elliptochloris clade</taxon>
        <taxon>Elliptochloris</taxon>
    </lineage>
</organism>
<sequence>MFARNAVQAGTHVLPRSALPTLCSHCGGPLIPALARIVRLPRHHRRRQQAQLAFKPAGARQAHTVALVTPCSLCDVEHVRRFRTPAAARQANPQAKEALRCSEHRAAAGCYPGRYAGRYRCSVAGC</sequence>
<accession>A0AAW1QV84</accession>
<dbReference type="EMBL" id="JALJOU010000074">
    <property type="protein sequence ID" value="KAK9825412.1"/>
    <property type="molecule type" value="Genomic_DNA"/>
</dbReference>
<gene>
    <name evidence="1" type="ORF">WJX81_002963</name>
</gene>
<keyword evidence="2" id="KW-1185">Reference proteome</keyword>
<evidence type="ECO:0000313" key="2">
    <source>
        <dbReference type="Proteomes" id="UP001445335"/>
    </source>
</evidence>
<reference evidence="1 2" key="1">
    <citation type="journal article" date="2024" name="Nat. Commun.">
        <title>Phylogenomics reveals the evolutionary origins of lichenization in chlorophyte algae.</title>
        <authorList>
            <person name="Puginier C."/>
            <person name="Libourel C."/>
            <person name="Otte J."/>
            <person name="Skaloud P."/>
            <person name="Haon M."/>
            <person name="Grisel S."/>
            <person name="Petersen M."/>
            <person name="Berrin J.G."/>
            <person name="Delaux P.M."/>
            <person name="Dal Grande F."/>
            <person name="Keller J."/>
        </authorList>
    </citation>
    <scope>NUCLEOTIDE SEQUENCE [LARGE SCALE GENOMIC DNA]</scope>
    <source>
        <strain evidence="1 2">SAG 245.80</strain>
    </source>
</reference>
<comment type="caution">
    <text evidence="1">The sequence shown here is derived from an EMBL/GenBank/DDBJ whole genome shotgun (WGS) entry which is preliminary data.</text>
</comment>
<dbReference type="Proteomes" id="UP001445335">
    <property type="component" value="Unassembled WGS sequence"/>
</dbReference>
<proteinExistence type="predicted"/>
<dbReference type="AlphaFoldDB" id="A0AAW1QV84"/>